<keyword evidence="9 10" id="KW-0539">Nucleus</keyword>
<proteinExistence type="predicted"/>
<reference evidence="13" key="3">
    <citation type="submission" date="2025-09" db="UniProtKB">
        <authorList>
            <consortium name="Ensembl"/>
        </authorList>
    </citation>
    <scope>IDENTIFICATION</scope>
</reference>
<reference evidence="13 14" key="1">
    <citation type="journal article" date="2014" name="Nat. Genet.">
        <title>Whole-genome sequence of a flatfish provides insights into ZW sex chromosome evolution and adaptation to a benthic lifestyle.</title>
        <authorList>
            <person name="Chen S."/>
            <person name="Zhang G."/>
            <person name="Shao C."/>
            <person name="Huang Q."/>
            <person name="Liu G."/>
            <person name="Zhang P."/>
            <person name="Song W."/>
            <person name="An N."/>
            <person name="Chalopin D."/>
            <person name="Volff J.N."/>
            <person name="Hong Y."/>
            <person name="Li Q."/>
            <person name="Sha Z."/>
            <person name="Zhou H."/>
            <person name="Xie M."/>
            <person name="Yu Q."/>
            <person name="Liu Y."/>
            <person name="Xiang H."/>
            <person name="Wang N."/>
            <person name="Wu K."/>
            <person name="Yang C."/>
            <person name="Zhou Q."/>
            <person name="Liao X."/>
            <person name="Yang L."/>
            <person name="Hu Q."/>
            <person name="Zhang J."/>
            <person name="Meng L."/>
            <person name="Jin L."/>
            <person name="Tian Y."/>
            <person name="Lian J."/>
            <person name="Yang J."/>
            <person name="Miao G."/>
            <person name="Liu S."/>
            <person name="Liang Z."/>
            <person name="Yan F."/>
            <person name="Li Y."/>
            <person name="Sun B."/>
            <person name="Zhang H."/>
            <person name="Zhang J."/>
            <person name="Zhu Y."/>
            <person name="Du M."/>
            <person name="Zhao Y."/>
            <person name="Schartl M."/>
            <person name="Tang Q."/>
            <person name="Wang J."/>
        </authorList>
    </citation>
    <scope>NUCLEOTIDE SEQUENCE</scope>
</reference>
<dbReference type="PROSITE" id="PS50039">
    <property type="entry name" value="FORK_HEAD_3"/>
    <property type="match status" value="1"/>
</dbReference>
<evidence type="ECO:0000256" key="9">
    <source>
        <dbReference type="ARBA" id="ARBA00023242"/>
    </source>
</evidence>
<dbReference type="SUPFAM" id="SSF46785">
    <property type="entry name" value="Winged helix' DNA-binding domain"/>
    <property type="match status" value="1"/>
</dbReference>
<accession>A0A3P8V1Y6</accession>
<dbReference type="InterPro" id="IPR030456">
    <property type="entry name" value="TF_fork_head_CS_2"/>
</dbReference>
<dbReference type="KEGG" id="csem:103384892"/>
<feature type="domain" description="Fork-head" evidence="12">
    <location>
        <begin position="285"/>
        <end position="371"/>
    </location>
</feature>
<dbReference type="GeneID" id="103384892"/>
<evidence type="ECO:0000313" key="13">
    <source>
        <dbReference type="Ensembl" id="ENSCSEP00000007086.1"/>
    </source>
</evidence>
<evidence type="ECO:0000313" key="14">
    <source>
        <dbReference type="Proteomes" id="UP000265120"/>
    </source>
</evidence>
<dbReference type="Proteomes" id="UP000265120">
    <property type="component" value="Chromosome 10"/>
</dbReference>
<feature type="region of interest" description="Disordered" evidence="11">
    <location>
        <begin position="1"/>
        <end position="81"/>
    </location>
</feature>
<dbReference type="PANTHER" id="PTHR45796:SF2">
    <property type="entry name" value="FORKHEAD BOX P3"/>
    <property type="match status" value="1"/>
</dbReference>
<dbReference type="Pfam" id="PF00250">
    <property type="entry name" value="Forkhead"/>
    <property type="match status" value="1"/>
</dbReference>
<dbReference type="InParanoid" id="A0A3P8V1Y6"/>
<dbReference type="PROSITE" id="PS00658">
    <property type="entry name" value="FORK_HEAD_2"/>
    <property type="match status" value="1"/>
</dbReference>
<dbReference type="RefSeq" id="XP_008316805.1">
    <property type="nucleotide sequence ID" value="XM_008318583.3"/>
</dbReference>
<dbReference type="FunFam" id="1.10.10.10:FF:000010">
    <property type="entry name" value="Forkhead box P2 isoform B"/>
    <property type="match status" value="1"/>
</dbReference>
<dbReference type="Gene3D" id="1.20.5.340">
    <property type="match status" value="1"/>
</dbReference>
<evidence type="ECO:0000256" key="8">
    <source>
        <dbReference type="ARBA" id="ARBA00023163"/>
    </source>
</evidence>
<keyword evidence="7 10" id="KW-0238">DNA-binding</keyword>
<protein>
    <submittedName>
        <fullName evidence="13">Forkhead box protein P1-B-like</fullName>
    </submittedName>
</protein>
<evidence type="ECO:0000256" key="4">
    <source>
        <dbReference type="ARBA" id="ARBA00022771"/>
    </source>
</evidence>
<organism evidence="13 14">
    <name type="scientific">Cynoglossus semilaevis</name>
    <name type="common">Tongue sole</name>
    <dbReference type="NCBI Taxonomy" id="244447"/>
    <lineage>
        <taxon>Eukaryota</taxon>
        <taxon>Metazoa</taxon>
        <taxon>Chordata</taxon>
        <taxon>Craniata</taxon>
        <taxon>Vertebrata</taxon>
        <taxon>Euteleostomi</taxon>
        <taxon>Actinopterygii</taxon>
        <taxon>Neopterygii</taxon>
        <taxon>Teleostei</taxon>
        <taxon>Neoteleostei</taxon>
        <taxon>Acanthomorphata</taxon>
        <taxon>Carangaria</taxon>
        <taxon>Pleuronectiformes</taxon>
        <taxon>Pleuronectoidei</taxon>
        <taxon>Cynoglossidae</taxon>
        <taxon>Cynoglossinae</taxon>
        <taxon>Cynoglossus</taxon>
    </lineage>
</organism>
<keyword evidence="3" id="KW-0479">Metal-binding</keyword>
<evidence type="ECO:0000259" key="12">
    <source>
        <dbReference type="PROSITE" id="PS50039"/>
    </source>
</evidence>
<dbReference type="GO" id="GO:0008270">
    <property type="term" value="F:zinc ion binding"/>
    <property type="evidence" value="ECO:0007669"/>
    <property type="project" value="UniProtKB-KW"/>
</dbReference>
<dbReference type="PRINTS" id="PR00053">
    <property type="entry name" value="FORKHEAD"/>
</dbReference>
<sequence>MPGTSSDSKAQVKPPQDWSPGESSPSPSPPPPLPSPPSPRPRDVESPPASGSQWISMDGRPKQQRPSVLRKVVPSASRHQHGVAICDKGEDTGHPSPTSSLQMASFYRPSHHIIPLMPDGPNQSSIEARLHDGVTEGSRDPFASGFCRWPGCNAVFKDDASFLKHLHSEHSHCDRSLAQWRVQQDIVQCMESQLILEKQKLVAMQLYLHLTEHKYTDLKAASDWPYSLPLFSPRPQVGDGDQAQQWWIKQLEEFSQHSSRAPAASASLLTDVIPSIEFYKYKNIRPPYTYAYLIRRSIVESPDKQRTLNEIYNWFTTMFCYFRHNTATWKNAVRHNLSLHKCFVRVEGGKGAVWTVDETEYQRRKGQKYHRDCPVKWLTSYSQYYCPEEA</sequence>
<evidence type="ECO:0000256" key="6">
    <source>
        <dbReference type="ARBA" id="ARBA00023015"/>
    </source>
</evidence>
<keyword evidence="5" id="KW-0862">Zinc</keyword>
<evidence type="ECO:0000256" key="5">
    <source>
        <dbReference type="ARBA" id="ARBA00022833"/>
    </source>
</evidence>
<dbReference type="GO" id="GO:0001227">
    <property type="term" value="F:DNA-binding transcription repressor activity, RNA polymerase II-specific"/>
    <property type="evidence" value="ECO:0007669"/>
    <property type="project" value="TreeGrafter"/>
</dbReference>
<dbReference type="InterPro" id="IPR036388">
    <property type="entry name" value="WH-like_DNA-bd_sf"/>
</dbReference>
<keyword evidence="8" id="KW-0804">Transcription</keyword>
<dbReference type="GO" id="GO:0005634">
    <property type="term" value="C:nucleus"/>
    <property type="evidence" value="ECO:0007669"/>
    <property type="project" value="UniProtKB-SubCell"/>
</dbReference>
<dbReference type="PANTHER" id="PTHR45796">
    <property type="entry name" value="FORKHEAD BOX P, ISOFORM C"/>
    <property type="match status" value="1"/>
</dbReference>
<dbReference type="GO" id="GO:0000978">
    <property type="term" value="F:RNA polymerase II cis-regulatory region sequence-specific DNA binding"/>
    <property type="evidence" value="ECO:0007669"/>
    <property type="project" value="TreeGrafter"/>
</dbReference>
<evidence type="ECO:0000256" key="7">
    <source>
        <dbReference type="ARBA" id="ARBA00023125"/>
    </source>
</evidence>
<feature type="compositionally biased region" description="Pro residues" evidence="11">
    <location>
        <begin position="26"/>
        <end position="39"/>
    </location>
</feature>
<dbReference type="STRING" id="244447.ENSCSEP00000007086"/>
<dbReference type="Pfam" id="PF16159">
    <property type="entry name" value="FOXP-CC"/>
    <property type="match status" value="1"/>
</dbReference>
<dbReference type="InterPro" id="IPR036390">
    <property type="entry name" value="WH_DNA-bd_sf"/>
</dbReference>
<evidence type="ECO:0000256" key="3">
    <source>
        <dbReference type="ARBA" id="ARBA00022723"/>
    </source>
</evidence>
<dbReference type="Gene3D" id="1.10.10.10">
    <property type="entry name" value="Winged helix-like DNA-binding domain superfamily/Winged helix DNA-binding domain"/>
    <property type="match status" value="1"/>
</dbReference>
<evidence type="ECO:0000256" key="11">
    <source>
        <dbReference type="SAM" id="MobiDB-lite"/>
    </source>
</evidence>
<evidence type="ECO:0000256" key="10">
    <source>
        <dbReference type="PROSITE-ProRule" id="PRU00089"/>
    </source>
</evidence>
<keyword evidence="14" id="KW-1185">Reference proteome</keyword>
<keyword evidence="6" id="KW-0805">Transcription regulation</keyword>
<dbReference type="SMART" id="SM00339">
    <property type="entry name" value="FH"/>
    <property type="match status" value="1"/>
</dbReference>
<dbReference type="InterPro" id="IPR032354">
    <property type="entry name" value="FOXP-CC"/>
</dbReference>
<dbReference type="Ensembl" id="ENSCSET00000007161.1">
    <property type="protein sequence ID" value="ENSCSEP00000007086.1"/>
    <property type="gene ID" value="ENSCSEG00000004577.1"/>
</dbReference>
<dbReference type="InterPro" id="IPR050998">
    <property type="entry name" value="FOXP"/>
</dbReference>
<dbReference type="InterPro" id="IPR001766">
    <property type="entry name" value="Fork_head_dom"/>
</dbReference>
<feature type="DNA-binding region" description="Fork-head" evidence="10">
    <location>
        <begin position="285"/>
        <end position="371"/>
    </location>
</feature>
<dbReference type="AlphaFoldDB" id="A0A3P8V1Y6"/>
<evidence type="ECO:0000256" key="1">
    <source>
        <dbReference type="ARBA" id="ARBA00004123"/>
    </source>
</evidence>
<keyword evidence="2" id="KW-0678">Repressor</keyword>
<reference evidence="13" key="2">
    <citation type="submission" date="2025-08" db="UniProtKB">
        <authorList>
            <consortium name="Ensembl"/>
        </authorList>
    </citation>
    <scope>IDENTIFICATION</scope>
</reference>
<evidence type="ECO:0000256" key="2">
    <source>
        <dbReference type="ARBA" id="ARBA00022491"/>
    </source>
</evidence>
<name>A0A3P8V1Y6_CYNSE</name>
<dbReference type="OMA" id="YMERQLV"/>
<dbReference type="GeneTree" id="ENSGT00940000165955"/>
<comment type="subcellular location">
    <subcellularLocation>
        <location evidence="1 10">Nucleus</location>
    </subcellularLocation>
</comment>
<keyword evidence="4" id="KW-0863">Zinc-finger</keyword>
<dbReference type="OrthoDB" id="5830876at2759"/>